<evidence type="ECO:0000256" key="5">
    <source>
        <dbReference type="ARBA" id="ARBA00023235"/>
    </source>
</evidence>
<gene>
    <name evidence="10" type="primary">g10823</name>
    <name evidence="10" type="ORF">VP750_LOCUS9706</name>
</gene>
<evidence type="ECO:0000313" key="11">
    <source>
        <dbReference type="Proteomes" id="UP001497392"/>
    </source>
</evidence>
<proteinExistence type="predicted"/>
<dbReference type="PROSITE" id="PS51352">
    <property type="entry name" value="THIOREDOXIN_2"/>
    <property type="match status" value="1"/>
</dbReference>
<dbReference type="Gene3D" id="3.40.30.10">
    <property type="entry name" value="Glutaredoxin"/>
    <property type="match status" value="3"/>
</dbReference>
<name>A0ABP1G8X8_9CHLO</name>
<keyword evidence="6" id="KW-0676">Redox-active center</keyword>
<feature type="compositionally biased region" description="Basic and acidic residues" evidence="7">
    <location>
        <begin position="255"/>
        <end position="267"/>
    </location>
</feature>
<feature type="domain" description="Thioredoxin" evidence="9">
    <location>
        <begin position="9"/>
        <end position="144"/>
    </location>
</feature>
<feature type="region of interest" description="Disordered" evidence="7">
    <location>
        <begin position="252"/>
        <end position="279"/>
    </location>
</feature>
<dbReference type="InterPro" id="IPR036249">
    <property type="entry name" value="Thioredoxin-like_sf"/>
</dbReference>
<comment type="caution">
    <text evidence="10">The sequence shown here is derived from an EMBL/GenBank/DDBJ whole genome shotgun (WGS) entry which is preliminary data.</text>
</comment>
<feature type="compositionally biased region" description="Basic residues" evidence="7">
    <location>
        <begin position="742"/>
        <end position="756"/>
    </location>
</feature>
<feature type="chain" id="PRO_5045159868" description="protein disulfide-isomerase" evidence="8">
    <location>
        <begin position="20"/>
        <end position="762"/>
    </location>
</feature>
<feature type="compositionally biased region" description="Basic and acidic residues" evidence="7">
    <location>
        <begin position="709"/>
        <end position="735"/>
    </location>
</feature>
<reference evidence="10 11" key="1">
    <citation type="submission" date="2024-06" db="EMBL/GenBank/DDBJ databases">
        <authorList>
            <person name="Kraege A."/>
            <person name="Thomma B."/>
        </authorList>
    </citation>
    <scope>NUCLEOTIDE SEQUENCE [LARGE SCALE GENOMIC DNA]</scope>
</reference>
<keyword evidence="5" id="KW-0413">Isomerase</keyword>
<sequence length="762" mass="82511">MERYTSVLVLLSMLAVSHALYTKSGPVLSLSKKTLKSEILESDLPAVVEFYAPWCGHCQQLAQTYIKVAGNLQGMVTVAAIDCDEEANKKLCSKYGVKGFPTIKLFPALAQKNPYTGKMDKSPTDYQGPRSAKAMADAALALLPDTFITGLKGASAFDKFKEASTMPKVILASTKSRATPLYKSLSLSFKGRMAFALVKDTEAEVLSSLGISETPALVVLTPDGETVKYDGAMKAKELTSFLKKYALDSPVQEADASKQESAEKPDAEAEDSEDAKDKAVPQVVKDMTFEELDAASSAEDPLLVAFVKDKEAASCKEALAQFNKVVSGLGELIKAAQIQVSDASAADVGKCSVDTAALSTDPCKLDIVLLPFDEDKGGPEEWQHFSGEINGRELQKFALEAFPSFVTRVTDSTMQQFMSPDMGTPRVFLFTDKDETPAVYAALSVNLRRYKYKFADVHKSDKALMQQFNVQKVPSLVVSYAKPGTEEELIKEGKLGVQTFPGPLKYPYMHSFLSTFAGMLGALPEGEPDPMDFTEKMRTATKADSSASPKDVPHASTQTELYDFCLKKSSGLCVLALLDASSPSFAEHTQIASAAAGRWERQPLQFSWIDAARQPTFITAFGLSKTDLPMLVAFHPKKLRGAQLKGSYSAQSIDALLDGLFSGTIHSAAFQDLPALVEGGEQDSADMEPVEEEFDLADVLGEDVAGSGSKEDLLKQADKELEEEERLRGEKEAAEKASAAGGKKKSSKRKKSKKPKASKEEL</sequence>
<evidence type="ECO:0000256" key="4">
    <source>
        <dbReference type="ARBA" id="ARBA00023157"/>
    </source>
</evidence>
<keyword evidence="8" id="KW-0732">Signal</keyword>
<evidence type="ECO:0000256" key="6">
    <source>
        <dbReference type="ARBA" id="ARBA00023284"/>
    </source>
</evidence>
<organism evidence="10 11">
    <name type="scientific">Coccomyxa viridis</name>
    <dbReference type="NCBI Taxonomy" id="1274662"/>
    <lineage>
        <taxon>Eukaryota</taxon>
        <taxon>Viridiplantae</taxon>
        <taxon>Chlorophyta</taxon>
        <taxon>core chlorophytes</taxon>
        <taxon>Trebouxiophyceae</taxon>
        <taxon>Trebouxiophyceae incertae sedis</taxon>
        <taxon>Coccomyxaceae</taxon>
        <taxon>Coccomyxa</taxon>
    </lineage>
</organism>
<protein>
    <recommendedName>
        <fullName evidence="3">protein disulfide-isomerase</fullName>
        <ecNumber evidence="3">5.3.4.1</ecNumber>
    </recommendedName>
</protein>
<dbReference type="InterPro" id="IPR057305">
    <property type="entry name" value="Thioredox_PDIA6_C"/>
</dbReference>
<accession>A0ABP1G8X8</accession>
<keyword evidence="11" id="KW-1185">Reference proteome</keyword>
<evidence type="ECO:0000259" key="9">
    <source>
        <dbReference type="PROSITE" id="PS51352"/>
    </source>
</evidence>
<feature type="signal peptide" evidence="8">
    <location>
        <begin position="1"/>
        <end position="19"/>
    </location>
</feature>
<dbReference type="PRINTS" id="PR00421">
    <property type="entry name" value="THIOREDOXIN"/>
</dbReference>
<evidence type="ECO:0000313" key="10">
    <source>
        <dbReference type="EMBL" id="CAL5227800.1"/>
    </source>
</evidence>
<evidence type="ECO:0000256" key="2">
    <source>
        <dbReference type="ARBA" id="ARBA00004319"/>
    </source>
</evidence>
<dbReference type="Proteomes" id="UP001497392">
    <property type="component" value="Unassembled WGS sequence"/>
</dbReference>
<evidence type="ECO:0000256" key="3">
    <source>
        <dbReference type="ARBA" id="ARBA00012723"/>
    </source>
</evidence>
<dbReference type="EC" id="5.3.4.1" evidence="3"/>
<dbReference type="InterPro" id="IPR013766">
    <property type="entry name" value="Thioredoxin_domain"/>
</dbReference>
<dbReference type="InterPro" id="IPR017937">
    <property type="entry name" value="Thioredoxin_CS"/>
</dbReference>
<dbReference type="SUPFAM" id="SSF52833">
    <property type="entry name" value="Thioredoxin-like"/>
    <property type="match status" value="2"/>
</dbReference>
<evidence type="ECO:0000256" key="8">
    <source>
        <dbReference type="SAM" id="SignalP"/>
    </source>
</evidence>
<dbReference type="Pfam" id="PF24541">
    <property type="entry name" value="Thioredox_PDIA6_C"/>
    <property type="match status" value="1"/>
</dbReference>
<dbReference type="PANTHER" id="PTHR45815:SF3">
    <property type="entry name" value="PROTEIN DISULFIDE-ISOMERASE A6"/>
    <property type="match status" value="1"/>
</dbReference>
<comment type="subcellular location">
    <subcellularLocation>
        <location evidence="2">Endoplasmic reticulum lumen</location>
    </subcellularLocation>
</comment>
<evidence type="ECO:0000256" key="7">
    <source>
        <dbReference type="SAM" id="MobiDB-lite"/>
    </source>
</evidence>
<keyword evidence="4" id="KW-1015">Disulfide bond</keyword>
<comment type="catalytic activity">
    <reaction evidence="1">
        <text>Catalyzes the rearrangement of -S-S- bonds in proteins.</text>
        <dbReference type="EC" id="5.3.4.1"/>
    </reaction>
</comment>
<dbReference type="PROSITE" id="PS00194">
    <property type="entry name" value="THIOREDOXIN_1"/>
    <property type="match status" value="1"/>
</dbReference>
<dbReference type="Pfam" id="PF00085">
    <property type="entry name" value="Thioredoxin"/>
    <property type="match status" value="1"/>
</dbReference>
<evidence type="ECO:0000256" key="1">
    <source>
        <dbReference type="ARBA" id="ARBA00001182"/>
    </source>
</evidence>
<dbReference type="PANTHER" id="PTHR45815">
    <property type="entry name" value="PROTEIN DISULFIDE-ISOMERASE A6"/>
    <property type="match status" value="1"/>
</dbReference>
<feature type="region of interest" description="Disordered" evidence="7">
    <location>
        <begin position="703"/>
        <end position="762"/>
    </location>
</feature>
<dbReference type="CDD" id="cd02981">
    <property type="entry name" value="PDI_b_family"/>
    <property type="match status" value="1"/>
</dbReference>
<dbReference type="EMBL" id="CAXHTA020000017">
    <property type="protein sequence ID" value="CAL5227800.1"/>
    <property type="molecule type" value="Genomic_DNA"/>
</dbReference>